<reference evidence="2" key="1">
    <citation type="submission" date="2013-09" db="EMBL/GenBank/DDBJ databases">
        <title>Corchorus olitorius genome sequencing.</title>
        <authorList>
            <person name="Alam M."/>
            <person name="Haque M.S."/>
            <person name="Islam M.S."/>
            <person name="Emdad E.M."/>
            <person name="Islam M.M."/>
            <person name="Ahmed B."/>
            <person name="Halim A."/>
            <person name="Hossen Q.M.M."/>
            <person name="Hossain M.Z."/>
            <person name="Ahmed R."/>
            <person name="Khan M.M."/>
            <person name="Islam R."/>
            <person name="Rashid M.M."/>
            <person name="Khan S.A."/>
            <person name="Rahman M.S."/>
            <person name="Alam M."/>
            <person name="Yahiya A.S."/>
            <person name="Khan M.S."/>
            <person name="Azam M.S."/>
            <person name="Haque T."/>
            <person name="Lashkar M.Z.H."/>
            <person name="Akhand A.I."/>
            <person name="Morshed G."/>
            <person name="Roy S."/>
            <person name="Uddin K.S."/>
            <person name="Rabeya T."/>
            <person name="Hossain A.S."/>
            <person name="Chowdhury A."/>
            <person name="Snigdha A.R."/>
            <person name="Mortoza M.S."/>
            <person name="Matin S.A."/>
            <person name="Hoque S.M.E."/>
            <person name="Islam M.K."/>
            <person name="Roy D.K."/>
            <person name="Haider R."/>
            <person name="Moosa M.M."/>
            <person name="Elias S.M."/>
            <person name="Hasan A.M."/>
            <person name="Jahan S."/>
            <person name="Shafiuddin M."/>
            <person name="Mahmood N."/>
            <person name="Shommy N.S."/>
        </authorList>
    </citation>
    <scope>NUCLEOTIDE SEQUENCE [LARGE SCALE GENOMIC DNA]</scope>
    <source>
        <strain evidence="2">cv. O-4</strain>
    </source>
</reference>
<keyword evidence="2" id="KW-1185">Reference proteome</keyword>
<organism evidence="1 2">
    <name type="scientific">Corchorus olitorius</name>
    <dbReference type="NCBI Taxonomy" id="93759"/>
    <lineage>
        <taxon>Eukaryota</taxon>
        <taxon>Viridiplantae</taxon>
        <taxon>Streptophyta</taxon>
        <taxon>Embryophyta</taxon>
        <taxon>Tracheophyta</taxon>
        <taxon>Spermatophyta</taxon>
        <taxon>Magnoliopsida</taxon>
        <taxon>eudicotyledons</taxon>
        <taxon>Gunneridae</taxon>
        <taxon>Pentapetalae</taxon>
        <taxon>rosids</taxon>
        <taxon>malvids</taxon>
        <taxon>Malvales</taxon>
        <taxon>Malvaceae</taxon>
        <taxon>Grewioideae</taxon>
        <taxon>Apeibeae</taxon>
        <taxon>Corchorus</taxon>
    </lineage>
</organism>
<dbReference type="EMBL" id="AWUE01022481">
    <property type="protein sequence ID" value="OMO57856.1"/>
    <property type="molecule type" value="Genomic_DNA"/>
</dbReference>
<accession>A0A1R3GIG7</accession>
<dbReference type="AlphaFoldDB" id="A0A1R3GIG7"/>
<sequence length="70" mass="7824">MNQGEEAKIGKKVIKLVLLSLDIRFYIPHRERKPKATRRGRVHHSSLLLGSSSVAHALHYSTGLAHPTQS</sequence>
<gene>
    <name evidence="1" type="ORF">COLO4_35025</name>
</gene>
<protein>
    <submittedName>
        <fullName evidence="1">Uncharacterized protein</fullName>
    </submittedName>
</protein>
<comment type="caution">
    <text evidence="1">The sequence shown here is derived from an EMBL/GenBank/DDBJ whole genome shotgun (WGS) entry which is preliminary data.</text>
</comment>
<dbReference type="Proteomes" id="UP000187203">
    <property type="component" value="Unassembled WGS sequence"/>
</dbReference>
<proteinExistence type="predicted"/>
<evidence type="ECO:0000313" key="1">
    <source>
        <dbReference type="EMBL" id="OMO57856.1"/>
    </source>
</evidence>
<name>A0A1R3GIG7_9ROSI</name>
<evidence type="ECO:0000313" key="2">
    <source>
        <dbReference type="Proteomes" id="UP000187203"/>
    </source>
</evidence>